<comment type="caution">
    <text evidence="2">The sequence shown here is derived from an EMBL/GenBank/DDBJ whole genome shotgun (WGS) entry which is preliminary data.</text>
</comment>
<dbReference type="GO" id="GO:0009236">
    <property type="term" value="P:cobalamin biosynthetic process"/>
    <property type="evidence" value="ECO:0007669"/>
    <property type="project" value="InterPro"/>
</dbReference>
<protein>
    <submittedName>
        <fullName evidence="2">Cobalamin biosynthesis protein</fullName>
    </submittedName>
</protein>
<evidence type="ECO:0000259" key="1">
    <source>
        <dbReference type="Pfam" id="PF01890"/>
    </source>
</evidence>
<reference evidence="2" key="2">
    <citation type="submission" date="2021-01" db="EMBL/GenBank/DDBJ databases">
        <authorList>
            <person name="Mieszkin S."/>
            <person name="Pouder E."/>
            <person name="Alain K."/>
        </authorList>
    </citation>
    <scope>NUCLEOTIDE SEQUENCE</scope>
    <source>
        <strain evidence="2">HW T2.11</strain>
    </source>
</reference>
<evidence type="ECO:0000313" key="2">
    <source>
        <dbReference type="EMBL" id="MCB8875698.1"/>
    </source>
</evidence>
<dbReference type="RefSeq" id="WP_227321360.1">
    <property type="nucleotide sequence ID" value="NZ_JAESVB010000004.1"/>
</dbReference>
<organism evidence="2 3">
    <name type="scientific">Acidisoma silvae</name>
    <dbReference type="NCBI Taxonomy" id="2802396"/>
    <lineage>
        <taxon>Bacteria</taxon>
        <taxon>Pseudomonadati</taxon>
        <taxon>Pseudomonadota</taxon>
        <taxon>Alphaproteobacteria</taxon>
        <taxon>Acetobacterales</taxon>
        <taxon>Acidocellaceae</taxon>
        <taxon>Acidisoma</taxon>
    </lineage>
</organism>
<keyword evidence="3" id="KW-1185">Reference proteome</keyword>
<proteinExistence type="predicted"/>
<dbReference type="PANTHER" id="PTHR37477:SF1">
    <property type="entry name" value="COBALT-PRECORRIN-5A HYDROLASE"/>
    <property type="match status" value="1"/>
</dbReference>
<accession>A0A963YRC1</accession>
<dbReference type="Gene3D" id="3.30.420.180">
    <property type="entry name" value="CobE/GbiG C-terminal domain"/>
    <property type="match status" value="1"/>
</dbReference>
<evidence type="ECO:0000313" key="3">
    <source>
        <dbReference type="Proteomes" id="UP000708298"/>
    </source>
</evidence>
<dbReference type="SUPFAM" id="SSF159664">
    <property type="entry name" value="CobE/GbiG C-terminal domain-like"/>
    <property type="match status" value="1"/>
</dbReference>
<gene>
    <name evidence="2" type="ORF">ASILVAE211_10935</name>
</gene>
<feature type="domain" description="CobE/GbiG C-terminal" evidence="1">
    <location>
        <begin position="2"/>
        <end position="119"/>
    </location>
</feature>
<dbReference type="EMBL" id="JAESVB010000004">
    <property type="protein sequence ID" value="MCB8875698.1"/>
    <property type="molecule type" value="Genomic_DNA"/>
</dbReference>
<dbReference type="Pfam" id="PF01890">
    <property type="entry name" value="CbiG_C"/>
    <property type="match status" value="1"/>
</dbReference>
<dbReference type="InterPro" id="IPR036518">
    <property type="entry name" value="CobE/GbiG_C_sf"/>
</dbReference>
<dbReference type="PANTHER" id="PTHR37477">
    <property type="entry name" value="COBALT-PRECORRIN-5A HYDROLASE"/>
    <property type="match status" value="1"/>
</dbReference>
<dbReference type="InterPro" id="IPR052553">
    <property type="entry name" value="CbiG_hydrolase"/>
</dbReference>
<name>A0A963YRC1_9PROT</name>
<reference evidence="2" key="1">
    <citation type="journal article" date="2021" name="Microorganisms">
        <title>Acidisoma silvae sp. nov. and Acidisomacellulosilytica sp. nov., Two Acidophilic Bacteria Isolated from Decaying Wood, Hydrolyzing Cellulose and Producing Poly-3-hydroxybutyrate.</title>
        <authorList>
            <person name="Mieszkin S."/>
            <person name="Pouder E."/>
            <person name="Uroz S."/>
            <person name="Simon-Colin C."/>
            <person name="Alain K."/>
        </authorList>
    </citation>
    <scope>NUCLEOTIDE SEQUENCE</scope>
    <source>
        <strain evidence="2">HW T2.11</strain>
    </source>
</reference>
<dbReference type="Proteomes" id="UP000708298">
    <property type="component" value="Unassembled WGS sequence"/>
</dbReference>
<sequence length="124" mass="12763">MIVAGIGCRTGISAEAIIQLLEDAAELGFERPDLLAVPEFRNAEAGILEAAETLGLTILWIAKSDLKGEQGRCLTRSRRAEAEVGLASVAEAAALAATGPSGRLVLPRISAGGVTCALAEGRVH</sequence>
<dbReference type="AlphaFoldDB" id="A0A963YRC1"/>
<dbReference type="InterPro" id="IPR002750">
    <property type="entry name" value="CobE/GbiG_C"/>
</dbReference>